<evidence type="ECO:0000313" key="2">
    <source>
        <dbReference type="EMBL" id="NML12197.1"/>
    </source>
</evidence>
<dbReference type="Proteomes" id="UP000519023">
    <property type="component" value="Unassembled WGS sequence"/>
</dbReference>
<gene>
    <name evidence="2" type="ORF">HHL08_18945</name>
</gene>
<organism evidence="2 3">
    <name type="scientific">Sphingobium psychrophilum</name>
    <dbReference type="NCBI Taxonomy" id="2728834"/>
    <lineage>
        <taxon>Bacteria</taxon>
        <taxon>Pseudomonadati</taxon>
        <taxon>Pseudomonadota</taxon>
        <taxon>Alphaproteobacteria</taxon>
        <taxon>Sphingomonadales</taxon>
        <taxon>Sphingomonadaceae</taxon>
        <taxon>Sphingobium</taxon>
    </lineage>
</organism>
<dbReference type="InterPro" id="IPR024047">
    <property type="entry name" value="MM3350-like_sf"/>
</dbReference>
<dbReference type="RefSeq" id="WP_169574601.1">
    <property type="nucleotide sequence ID" value="NZ_JABBFV010000017.1"/>
</dbReference>
<evidence type="ECO:0000313" key="3">
    <source>
        <dbReference type="Proteomes" id="UP000519023"/>
    </source>
</evidence>
<comment type="caution">
    <text evidence="2">The sequence shown here is derived from an EMBL/GenBank/DDBJ whole genome shotgun (WGS) entry which is preliminary data.</text>
</comment>
<dbReference type="SUPFAM" id="SSF159941">
    <property type="entry name" value="MM3350-like"/>
    <property type="match status" value="1"/>
</dbReference>
<name>A0A7X9WYD3_9SPHN</name>
<keyword evidence="3" id="KW-1185">Reference proteome</keyword>
<dbReference type="AlphaFoldDB" id="A0A7X9WYD3"/>
<dbReference type="PANTHER" id="PTHR41878:SF1">
    <property type="entry name" value="TNPR PROTEIN"/>
    <property type="match status" value="1"/>
</dbReference>
<dbReference type="PANTHER" id="PTHR41878">
    <property type="entry name" value="LEXA REPRESSOR-RELATED"/>
    <property type="match status" value="1"/>
</dbReference>
<dbReference type="EMBL" id="JABBFV010000017">
    <property type="protein sequence ID" value="NML12197.1"/>
    <property type="molecule type" value="Genomic_DNA"/>
</dbReference>
<dbReference type="Gene3D" id="3.10.290.30">
    <property type="entry name" value="MM3350-like"/>
    <property type="match status" value="1"/>
</dbReference>
<evidence type="ECO:0000259" key="1">
    <source>
        <dbReference type="Pfam" id="PF07929"/>
    </source>
</evidence>
<accession>A0A7X9WYD3</accession>
<proteinExistence type="predicted"/>
<dbReference type="InterPro" id="IPR012912">
    <property type="entry name" value="Plasmid_pRiA4b_Orf3-like"/>
</dbReference>
<sequence length="203" mass="23518">MFEPNDIIIQADIHIVDIQPVISRRFELPGTLNLAQLHEVIQASFEWTDSHLHQFDIGGLTYGAPEFDEGDWSDRRTFEASDVRLCDFAAYGPAPIMIFYEYDFGDSWVHAIELTRKTKEPGVKYPRCIAGSRRAPPEDVGGPSGYFDFLEAWHDTRHDEHKDVRRWAGRSFHPERFDLDANNKAITKAIRRSKGSYRFRFEP</sequence>
<dbReference type="Pfam" id="PF07929">
    <property type="entry name" value="PRiA4_ORF3"/>
    <property type="match status" value="1"/>
</dbReference>
<reference evidence="2 3" key="1">
    <citation type="submission" date="2020-04" db="EMBL/GenBank/DDBJ databases">
        <title>Sphingobium sp. AR-3-1 isolated from Arctic soil.</title>
        <authorList>
            <person name="Dahal R.H."/>
            <person name="Chaudhary D.K."/>
        </authorList>
    </citation>
    <scope>NUCLEOTIDE SEQUENCE [LARGE SCALE GENOMIC DNA]</scope>
    <source>
        <strain evidence="2 3">AR-3-1</strain>
    </source>
</reference>
<feature type="domain" description="Plasmid pRiA4b Orf3-like" evidence="1">
    <location>
        <begin position="9"/>
        <end position="180"/>
    </location>
</feature>
<protein>
    <submittedName>
        <fullName evidence="2">Plasmid pRiA4b ORF-3 family protein</fullName>
    </submittedName>
</protein>